<gene>
    <name evidence="5" type="ORF">LABALGLTS371_01380</name>
</gene>
<accession>A0A2C8EQC5</accession>
<organism evidence="5 6">
    <name type="scientific">Dellaglioa algida</name>
    <dbReference type="NCBI Taxonomy" id="105612"/>
    <lineage>
        <taxon>Bacteria</taxon>
        <taxon>Bacillati</taxon>
        <taxon>Bacillota</taxon>
        <taxon>Bacilli</taxon>
        <taxon>Lactobacillales</taxon>
        <taxon>Lactobacillaceae</taxon>
        <taxon>Dellaglioa</taxon>
    </lineage>
</organism>
<keyword evidence="2" id="KW-0805">Transcription regulation</keyword>
<keyword evidence="4" id="KW-0804">Transcription</keyword>
<dbReference type="PANTHER" id="PTHR30346:SF0">
    <property type="entry name" value="HCA OPERON TRANSCRIPTIONAL ACTIVATOR HCAR"/>
    <property type="match status" value="1"/>
</dbReference>
<dbReference type="GO" id="GO:0003700">
    <property type="term" value="F:DNA-binding transcription factor activity"/>
    <property type="evidence" value="ECO:0007669"/>
    <property type="project" value="InterPro"/>
</dbReference>
<dbReference type="RefSeq" id="WP_112250973.1">
    <property type="nucleotide sequence ID" value="NZ_CBCRTS010000013.1"/>
</dbReference>
<reference evidence="5 6" key="1">
    <citation type="submission" date="2019-04" db="EMBL/GenBank/DDBJ databases">
        <title>In vitro growth and metabolic characteristics of meat-borne Lactobacillus algidus strains.</title>
        <authorList>
            <person name="Sade E."/>
            <person name="Per J."/>
            <person name="Tytti H."/>
            <person name="Johanna B.K."/>
        </authorList>
    </citation>
    <scope>NUCLEOTIDE SEQUENCE [LARGE SCALE GENOMIC DNA]</scope>
    <source>
        <strain evidence="5 6">LTS37-1</strain>
    </source>
</reference>
<dbReference type="InterPro" id="IPR000847">
    <property type="entry name" value="LysR_HTH_N"/>
</dbReference>
<dbReference type="SUPFAM" id="SSF53850">
    <property type="entry name" value="Periplasmic binding protein-like II"/>
    <property type="match status" value="1"/>
</dbReference>
<dbReference type="PROSITE" id="PS50931">
    <property type="entry name" value="HTH_LYSR"/>
    <property type="match status" value="1"/>
</dbReference>
<dbReference type="GeneID" id="83548021"/>
<dbReference type="InterPro" id="IPR036388">
    <property type="entry name" value="WH-like_DNA-bd_sf"/>
</dbReference>
<keyword evidence="3" id="KW-0238">DNA-binding</keyword>
<comment type="caution">
    <text evidence="5">The sequence shown here is derived from an EMBL/GenBank/DDBJ whole genome shotgun (WGS) entry which is preliminary data.</text>
</comment>
<evidence type="ECO:0000256" key="3">
    <source>
        <dbReference type="ARBA" id="ARBA00023125"/>
    </source>
</evidence>
<sequence>MKLSTLKYFIEVATEKSFTRASEKLFISQPTLSRRINELENELGVTLLIRQKYSLKLSVEGEKFFIETTKILEQIDQLSHMFTDEDHSKKLATVLKIGVLPNFNIPGLYERLDQFKVAHPNVQFLISPDTPMNLADGVTTGRYDLVFCLSSYFQSNTDVEISPFMENNLQIALPINHPLVNHKKLKFADLKQETFILLERKQSPIVVDYVVNQGMKNGFNLRADYYVKDLDEGLSTVSLGKGLAFLYSGMNDGTLEEKYNIKILDLEDIDHDQNIVSAFDKKNNNQFLKELSATLKH</sequence>
<dbReference type="PANTHER" id="PTHR30346">
    <property type="entry name" value="TRANSCRIPTIONAL DUAL REGULATOR HCAR-RELATED"/>
    <property type="match status" value="1"/>
</dbReference>
<dbReference type="Pfam" id="PF00126">
    <property type="entry name" value="HTH_1"/>
    <property type="match status" value="1"/>
</dbReference>
<dbReference type="Pfam" id="PF03466">
    <property type="entry name" value="LysR_substrate"/>
    <property type="match status" value="1"/>
</dbReference>
<dbReference type="GO" id="GO:0003677">
    <property type="term" value="F:DNA binding"/>
    <property type="evidence" value="ECO:0007669"/>
    <property type="project" value="UniProtKB-KW"/>
</dbReference>
<dbReference type="InterPro" id="IPR005119">
    <property type="entry name" value="LysR_subst-bd"/>
</dbReference>
<dbReference type="Gene3D" id="3.40.190.10">
    <property type="entry name" value="Periplasmic binding protein-like II"/>
    <property type="match status" value="2"/>
</dbReference>
<dbReference type="Gene3D" id="1.10.10.10">
    <property type="entry name" value="Winged helix-like DNA-binding domain superfamily/Winged helix DNA-binding domain"/>
    <property type="match status" value="1"/>
</dbReference>
<dbReference type="AlphaFoldDB" id="A0A2C8EQC5"/>
<evidence type="ECO:0000256" key="1">
    <source>
        <dbReference type="ARBA" id="ARBA00009437"/>
    </source>
</evidence>
<name>A0A2C8EQC5_9LACO</name>
<dbReference type="PRINTS" id="PR00039">
    <property type="entry name" value="HTHLYSR"/>
</dbReference>
<evidence type="ECO:0000256" key="2">
    <source>
        <dbReference type="ARBA" id="ARBA00023015"/>
    </source>
</evidence>
<dbReference type="Proteomes" id="UP000321659">
    <property type="component" value="Unassembled WGS sequence"/>
</dbReference>
<protein>
    <submittedName>
        <fullName evidence="5">LysR family transcriptional regulator</fullName>
    </submittedName>
</protein>
<dbReference type="SUPFAM" id="SSF46785">
    <property type="entry name" value="Winged helix' DNA-binding domain"/>
    <property type="match status" value="1"/>
</dbReference>
<comment type="similarity">
    <text evidence="1">Belongs to the LysR transcriptional regulatory family.</text>
</comment>
<proteinExistence type="inferred from homology"/>
<dbReference type="EMBL" id="SRRQ01000001">
    <property type="protein sequence ID" value="TWW11927.1"/>
    <property type="molecule type" value="Genomic_DNA"/>
</dbReference>
<dbReference type="GO" id="GO:0032993">
    <property type="term" value="C:protein-DNA complex"/>
    <property type="evidence" value="ECO:0007669"/>
    <property type="project" value="TreeGrafter"/>
</dbReference>
<evidence type="ECO:0000313" key="5">
    <source>
        <dbReference type="EMBL" id="TWW11927.1"/>
    </source>
</evidence>
<dbReference type="InterPro" id="IPR036390">
    <property type="entry name" value="WH_DNA-bd_sf"/>
</dbReference>
<dbReference type="FunFam" id="1.10.10.10:FF:000001">
    <property type="entry name" value="LysR family transcriptional regulator"/>
    <property type="match status" value="1"/>
</dbReference>
<evidence type="ECO:0000313" key="6">
    <source>
        <dbReference type="Proteomes" id="UP000321659"/>
    </source>
</evidence>
<evidence type="ECO:0000256" key="4">
    <source>
        <dbReference type="ARBA" id="ARBA00023163"/>
    </source>
</evidence>